<comment type="caution">
    <text evidence="2">The sequence shown here is derived from an EMBL/GenBank/DDBJ whole genome shotgun (WGS) entry which is preliminary data.</text>
</comment>
<dbReference type="EMBL" id="JBHSHP010000053">
    <property type="protein sequence ID" value="MFC4755764.1"/>
    <property type="molecule type" value="Genomic_DNA"/>
</dbReference>
<dbReference type="InterPro" id="IPR052961">
    <property type="entry name" value="Oxido-Kinase-like_Enzymes"/>
</dbReference>
<gene>
    <name evidence="2" type="ORF">ACFO7U_13400</name>
</gene>
<sequence>MTVIETPPADAARPAVASTPEEVTAEWLSTALATTVHSVRTETIGTGQIGCCVRAHVEGDGLPPTLFVKLPNPDEGMRPLLHGVYRSEVLFYRDLAPTVDVRVPRCRFAALGEREGEFTLVLDDVAPRVQGDQLAGLSVADARDSAVNLAGLHGPRWCDPSLREIPDLSVPSDDDNVALQEMGGPALEAFLAELGDRLSPDERQALSEIAPLIARWANGRAERFGLLHADYRADNMLIDPEGRLPSLACDWQTLTTGLPGRDLGGFLGSSLTVDDRRAAERGIVADYHRALVGYDVTDYTVDECWDDYVYGLLQTPVVGIFGWMYGTRTARGDEMFALLMRRSCRAIADHGALAVVRAG</sequence>
<dbReference type="Proteomes" id="UP001595836">
    <property type="component" value="Unassembled WGS sequence"/>
</dbReference>
<dbReference type="Gene3D" id="3.90.1200.10">
    <property type="match status" value="1"/>
</dbReference>
<accession>A0ABV9PTI8</accession>
<proteinExistence type="predicted"/>
<dbReference type="PANTHER" id="PTHR23020">
    <property type="entry name" value="UNCHARACTERIZED NUCLEAR HORMONE RECEPTOR-RELATED"/>
    <property type="match status" value="1"/>
</dbReference>
<evidence type="ECO:0000313" key="2">
    <source>
        <dbReference type="EMBL" id="MFC4755764.1"/>
    </source>
</evidence>
<evidence type="ECO:0000259" key="1">
    <source>
        <dbReference type="Pfam" id="PF01636"/>
    </source>
</evidence>
<dbReference type="RefSeq" id="WP_344995261.1">
    <property type="nucleotide sequence ID" value="NZ_BAABCD010000050.1"/>
</dbReference>
<name>A0ABV9PTI8_9ACTN</name>
<organism evidence="2 3">
    <name type="scientific">Dietzia aurantiaca</name>
    <dbReference type="NCBI Taxonomy" id="983873"/>
    <lineage>
        <taxon>Bacteria</taxon>
        <taxon>Bacillati</taxon>
        <taxon>Actinomycetota</taxon>
        <taxon>Actinomycetes</taxon>
        <taxon>Mycobacteriales</taxon>
        <taxon>Dietziaceae</taxon>
        <taxon>Dietzia</taxon>
    </lineage>
</organism>
<reference evidence="3" key="1">
    <citation type="journal article" date="2019" name="Int. J. Syst. Evol. Microbiol.">
        <title>The Global Catalogue of Microorganisms (GCM) 10K type strain sequencing project: providing services to taxonomists for standard genome sequencing and annotation.</title>
        <authorList>
            <consortium name="The Broad Institute Genomics Platform"/>
            <consortium name="The Broad Institute Genome Sequencing Center for Infectious Disease"/>
            <person name="Wu L."/>
            <person name="Ma J."/>
        </authorList>
    </citation>
    <scope>NUCLEOTIDE SEQUENCE [LARGE SCALE GENOMIC DNA]</scope>
    <source>
        <strain evidence="3">JCM 11882</strain>
    </source>
</reference>
<dbReference type="InterPro" id="IPR011009">
    <property type="entry name" value="Kinase-like_dom_sf"/>
</dbReference>
<dbReference type="InterPro" id="IPR002575">
    <property type="entry name" value="Aminoglycoside_PTrfase"/>
</dbReference>
<protein>
    <submittedName>
        <fullName evidence="2">Phosphotransferase family protein</fullName>
    </submittedName>
</protein>
<dbReference type="PANTHER" id="PTHR23020:SF41">
    <property type="entry name" value="AMINOGLYCOSIDE PHOSPHOTRANSFERASE DOMAIN-CONTAINING PROTEIN"/>
    <property type="match status" value="1"/>
</dbReference>
<keyword evidence="3" id="KW-1185">Reference proteome</keyword>
<dbReference type="Pfam" id="PF01636">
    <property type="entry name" value="APH"/>
    <property type="match status" value="1"/>
</dbReference>
<feature type="domain" description="Aminoglycoside phosphotransferase" evidence="1">
    <location>
        <begin position="65"/>
        <end position="292"/>
    </location>
</feature>
<evidence type="ECO:0000313" key="3">
    <source>
        <dbReference type="Proteomes" id="UP001595836"/>
    </source>
</evidence>
<dbReference type="SUPFAM" id="SSF56112">
    <property type="entry name" value="Protein kinase-like (PK-like)"/>
    <property type="match status" value="1"/>
</dbReference>